<evidence type="ECO:0000256" key="1">
    <source>
        <dbReference type="ARBA" id="ARBA00004141"/>
    </source>
</evidence>
<feature type="transmembrane region" description="Helical" evidence="5">
    <location>
        <begin position="73"/>
        <end position="90"/>
    </location>
</feature>
<protein>
    <submittedName>
        <fullName evidence="7">DoxX family protein</fullName>
    </submittedName>
</protein>
<keyword evidence="4 5" id="KW-0472">Membrane</keyword>
<dbReference type="HOGENOM" id="CLU_148050_1_0_10"/>
<dbReference type="InterPro" id="IPR009908">
    <property type="entry name" value="Methylamine_util_MauE"/>
</dbReference>
<dbReference type="RefSeq" id="WP_008587248.1">
    <property type="nucleotide sequence ID" value="NZ_CP007035.1"/>
</dbReference>
<dbReference type="GO" id="GO:0016020">
    <property type="term" value="C:membrane"/>
    <property type="evidence" value="ECO:0007669"/>
    <property type="project" value="UniProtKB-SubCell"/>
</dbReference>
<dbReference type="eggNOG" id="ENOG5031R64">
    <property type="taxonomic scope" value="Bacteria"/>
</dbReference>
<keyword evidence="2 5" id="KW-0812">Transmembrane</keyword>
<dbReference type="Proteomes" id="UP000003586">
    <property type="component" value="Chromosome"/>
</dbReference>
<proteinExistence type="predicted"/>
<evidence type="ECO:0000256" key="3">
    <source>
        <dbReference type="ARBA" id="ARBA00022989"/>
    </source>
</evidence>
<dbReference type="STRING" id="929713.NIASO_16350"/>
<evidence type="ECO:0000256" key="2">
    <source>
        <dbReference type="ARBA" id="ARBA00022692"/>
    </source>
</evidence>
<dbReference type="AlphaFoldDB" id="W0F3C8"/>
<evidence type="ECO:0000313" key="7">
    <source>
        <dbReference type="EMBL" id="AHF16293.1"/>
    </source>
</evidence>
<evidence type="ECO:0000256" key="4">
    <source>
        <dbReference type="ARBA" id="ARBA00023136"/>
    </source>
</evidence>
<feature type="transmembrane region" description="Helical" evidence="5">
    <location>
        <begin position="46"/>
        <end position="66"/>
    </location>
</feature>
<feature type="domain" description="Methylamine utilisation protein MauE" evidence="6">
    <location>
        <begin position="1"/>
        <end position="88"/>
    </location>
</feature>
<reference evidence="7 8" key="1">
    <citation type="submission" date="2013-12" db="EMBL/GenBank/DDBJ databases">
        <authorList>
            <consortium name="DOE Joint Genome Institute"/>
            <person name="Eisen J."/>
            <person name="Huntemann M."/>
            <person name="Han J."/>
            <person name="Chen A."/>
            <person name="Kyrpides N."/>
            <person name="Mavromatis K."/>
            <person name="Markowitz V."/>
            <person name="Palaniappan K."/>
            <person name="Ivanova N."/>
            <person name="Schaumberg A."/>
            <person name="Pati A."/>
            <person name="Liolios K."/>
            <person name="Nordberg H.P."/>
            <person name="Cantor M.N."/>
            <person name="Hua S.X."/>
            <person name="Woyke T."/>
        </authorList>
    </citation>
    <scope>NUCLEOTIDE SEQUENCE [LARGE SCALE GENOMIC DNA]</scope>
    <source>
        <strain evidence="8">DSM 19437</strain>
    </source>
</reference>
<dbReference type="EMBL" id="CP007035">
    <property type="protein sequence ID" value="AHF16293.1"/>
    <property type="molecule type" value="Genomic_DNA"/>
</dbReference>
<evidence type="ECO:0000313" key="8">
    <source>
        <dbReference type="Proteomes" id="UP000003586"/>
    </source>
</evidence>
<dbReference type="Pfam" id="PF07291">
    <property type="entry name" value="MauE"/>
    <property type="match status" value="1"/>
</dbReference>
<evidence type="ECO:0000259" key="6">
    <source>
        <dbReference type="Pfam" id="PF07291"/>
    </source>
</evidence>
<dbReference type="KEGG" id="nso:NIASO_16350"/>
<gene>
    <name evidence="7" type="ORF">NIASO_16350</name>
</gene>
<name>W0F3C8_9BACT</name>
<dbReference type="OrthoDB" id="8161897at2"/>
<organism evidence="7 8">
    <name type="scientific">Niabella soli DSM 19437</name>
    <dbReference type="NCBI Taxonomy" id="929713"/>
    <lineage>
        <taxon>Bacteria</taxon>
        <taxon>Pseudomonadati</taxon>
        <taxon>Bacteroidota</taxon>
        <taxon>Chitinophagia</taxon>
        <taxon>Chitinophagales</taxon>
        <taxon>Chitinophagaceae</taxon>
        <taxon>Niabella</taxon>
    </lineage>
</organism>
<keyword evidence="8" id="KW-1185">Reference proteome</keyword>
<keyword evidence="3 5" id="KW-1133">Transmembrane helix</keyword>
<evidence type="ECO:0000256" key="5">
    <source>
        <dbReference type="SAM" id="Phobius"/>
    </source>
</evidence>
<dbReference type="GO" id="GO:0030416">
    <property type="term" value="P:methylamine metabolic process"/>
    <property type="evidence" value="ECO:0007669"/>
    <property type="project" value="InterPro"/>
</dbReference>
<feature type="transmembrane region" description="Helical" evidence="5">
    <location>
        <begin position="96"/>
        <end position="112"/>
    </location>
</feature>
<accession>W0F3C8</accession>
<comment type="subcellular location">
    <subcellularLocation>
        <location evidence="1">Membrane</location>
        <topology evidence="1">Multi-pass membrane protein</topology>
    </subcellularLocation>
</comment>
<sequence length="123" mass="13695">MKIVKQIVFTLFALVFLNAGLSKFFHYMPAPEMTPEQMELMGAVVKIKWLMPLTGTIEILGGLLVIFPKTRALGALVILPVMTGILVHGITLAPDTIVLAGTLMLINIWMILDNYKRYRPILA</sequence>